<evidence type="ECO:0000313" key="3">
    <source>
        <dbReference type="EMBL" id="CAB9510978.1"/>
    </source>
</evidence>
<accession>A0A9N8DXY6</accession>
<proteinExistence type="predicted"/>
<feature type="region of interest" description="Disordered" evidence="2">
    <location>
        <begin position="254"/>
        <end position="275"/>
    </location>
</feature>
<evidence type="ECO:0000313" key="4">
    <source>
        <dbReference type="Proteomes" id="UP001153069"/>
    </source>
</evidence>
<dbReference type="AlphaFoldDB" id="A0A9N8DXY6"/>
<protein>
    <submittedName>
        <fullName evidence="3">Uncharacterized protein</fullName>
    </submittedName>
</protein>
<keyword evidence="1" id="KW-0175">Coiled coil</keyword>
<dbReference type="EMBL" id="CAICTM010000461">
    <property type="protein sequence ID" value="CAB9510978.1"/>
    <property type="molecule type" value="Genomic_DNA"/>
</dbReference>
<evidence type="ECO:0000256" key="2">
    <source>
        <dbReference type="SAM" id="MobiDB-lite"/>
    </source>
</evidence>
<sequence>MVNGLQQRLFLTEKEASARREELEESASQVAMFESMVNGLQHQLLTSEKDSTAKRDQLQESITNYKRQAEDLDRELQEARAKIEQLEATDTAKPSEDKVEARRARLSQMNWKTYHSEMAGEVREWQGHCVALETQINDLSKELEKVSKALARARDRSNDPDYEGSVEQQIAELESTIESLEQELEDKHIEAENAIAEWQDSYGVLGAKNGELEEQLAALNIQVQDLRDTKQAVDAELDQYKSLQTQASEEAGKLKAELEAASDADASEKPAADGEAALELKSKIANLEATLAEREQELSDRPKESALQELEARCAAQGEKISLLNTHLEETIKDRDEAVAKLKSAEKLSSATADFSQESERLTEKIAELETLVEDLKKERDTSVAAMEESSRSWFRNLRKTKLPLRSGMRESNNSSLNSNGKKQKRTKPLLAGSQVIRWCKRVLPELKPS</sequence>
<organism evidence="3 4">
    <name type="scientific">Seminavis robusta</name>
    <dbReference type="NCBI Taxonomy" id="568900"/>
    <lineage>
        <taxon>Eukaryota</taxon>
        <taxon>Sar</taxon>
        <taxon>Stramenopiles</taxon>
        <taxon>Ochrophyta</taxon>
        <taxon>Bacillariophyta</taxon>
        <taxon>Bacillariophyceae</taxon>
        <taxon>Bacillariophycidae</taxon>
        <taxon>Naviculales</taxon>
        <taxon>Naviculaceae</taxon>
        <taxon>Seminavis</taxon>
    </lineage>
</organism>
<keyword evidence="4" id="KW-1185">Reference proteome</keyword>
<evidence type="ECO:0000256" key="1">
    <source>
        <dbReference type="SAM" id="Coils"/>
    </source>
</evidence>
<gene>
    <name evidence="3" type="ORF">SEMRO_462_G147890.1</name>
</gene>
<comment type="caution">
    <text evidence="3">The sequence shown here is derived from an EMBL/GenBank/DDBJ whole genome shotgun (WGS) entry which is preliminary data.</text>
</comment>
<dbReference type="Pfam" id="PF04899">
    <property type="entry name" value="MbeD_MobD"/>
    <property type="match status" value="1"/>
</dbReference>
<feature type="coiled-coil region" evidence="1">
    <location>
        <begin position="328"/>
        <end position="386"/>
    </location>
</feature>
<feature type="compositionally biased region" description="Basic and acidic residues" evidence="2">
    <location>
        <begin position="266"/>
        <end position="275"/>
    </location>
</feature>
<reference evidence="3" key="1">
    <citation type="submission" date="2020-06" db="EMBL/GenBank/DDBJ databases">
        <authorList>
            <consortium name="Plant Systems Biology data submission"/>
        </authorList>
    </citation>
    <scope>NUCLEOTIDE SEQUENCE</scope>
    <source>
        <strain evidence="3">D6</strain>
    </source>
</reference>
<feature type="region of interest" description="Disordered" evidence="2">
    <location>
        <begin position="405"/>
        <end position="432"/>
    </location>
</feature>
<feature type="compositionally biased region" description="Basic and acidic residues" evidence="2">
    <location>
        <begin position="47"/>
        <end position="58"/>
    </location>
</feature>
<feature type="region of interest" description="Disordered" evidence="2">
    <location>
        <begin position="45"/>
        <end position="66"/>
    </location>
</feature>
<dbReference type="Proteomes" id="UP001153069">
    <property type="component" value="Unassembled WGS sequence"/>
</dbReference>
<dbReference type="Gene3D" id="1.20.5.170">
    <property type="match status" value="1"/>
</dbReference>
<name>A0A9N8DXY6_9STRA</name>
<dbReference type="InterPro" id="IPR006983">
    <property type="entry name" value="MbeD_MobD"/>
</dbReference>